<dbReference type="PANTHER" id="PTHR24113">
    <property type="entry name" value="RAN GTPASE-ACTIVATING PROTEIN 1"/>
    <property type="match status" value="1"/>
</dbReference>
<name>A0A0G4H4C3_9ALVE</name>
<organism evidence="4">
    <name type="scientific">Chromera velia CCMP2878</name>
    <dbReference type="NCBI Taxonomy" id="1169474"/>
    <lineage>
        <taxon>Eukaryota</taxon>
        <taxon>Sar</taxon>
        <taxon>Alveolata</taxon>
        <taxon>Colpodellida</taxon>
        <taxon>Chromeraceae</taxon>
        <taxon>Chromera</taxon>
    </lineage>
</organism>
<gene>
    <name evidence="4" type="ORF">Cvel_24647</name>
</gene>
<dbReference type="VEuPathDB" id="CryptoDB:Cvel_24647"/>
<dbReference type="GO" id="GO:0005829">
    <property type="term" value="C:cytosol"/>
    <property type="evidence" value="ECO:0007669"/>
    <property type="project" value="TreeGrafter"/>
</dbReference>
<evidence type="ECO:0000313" key="4">
    <source>
        <dbReference type="EMBL" id="CEM38617.1"/>
    </source>
</evidence>
<keyword evidence="1" id="KW-0343">GTPase activation</keyword>
<proteinExistence type="predicted"/>
<dbReference type="GO" id="GO:0048471">
    <property type="term" value="C:perinuclear region of cytoplasm"/>
    <property type="evidence" value="ECO:0007669"/>
    <property type="project" value="TreeGrafter"/>
</dbReference>
<dbReference type="InterPro" id="IPR027038">
    <property type="entry name" value="RanGap"/>
</dbReference>
<dbReference type="PhylomeDB" id="A0A0G4H4C3"/>
<dbReference type="Pfam" id="PF13516">
    <property type="entry name" value="LRR_6"/>
    <property type="match status" value="1"/>
</dbReference>
<dbReference type="GO" id="GO:0005634">
    <property type="term" value="C:nucleus"/>
    <property type="evidence" value="ECO:0007669"/>
    <property type="project" value="TreeGrafter"/>
</dbReference>
<evidence type="ECO:0000256" key="2">
    <source>
        <dbReference type="ARBA" id="ARBA00022614"/>
    </source>
</evidence>
<dbReference type="Gene3D" id="3.80.10.10">
    <property type="entry name" value="Ribonuclease Inhibitor"/>
    <property type="match status" value="1"/>
</dbReference>
<evidence type="ECO:0000256" key="1">
    <source>
        <dbReference type="ARBA" id="ARBA00022468"/>
    </source>
</evidence>
<keyword evidence="2" id="KW-0433">Leucine-rich repeat</keyword>
<dbReference type="PANTHER" id="PTHR24113:SF12">
    <property type="entry name" value="RAN GTPASE-ACTIVATING PROTEIN 1"/>
    <property type="match status" value="1"/>
</dbReference>
<dbReference type="SUPFAM" id="SSF52047">
    <property type="entry name" value="RNI-like"/>
    <property type="match status" value="1"/>
</dbReference>
<reference evidence="4" key="1">
    <citation type="submission" date="2014-11" db="EMBL/GenBank/DDBJ databases">
        <authorList>
            <person name="Otto D Thomas"/>
            <person name="Naeem Raeece"/>
        </authorList>
    </citation>
    <scope>NUCLEOTIDE SEQUENCE</scope>
</reference>
<evidence type="ECO:0000256" key="3">
    <source>
        <dbReference type="ARBA" id="ARBA00022737"/>
    </source>
</evidence>
<keyword evidence="3" id="KW-0677">Repeat</keyword>
<protein>
    <submittedName>
        <fullName evidence="4">Uncharacterized protein</fullName>
    </submittedName>
</protein>
<dbReference type="EMBL" id="CDMZ01001867">
    <property type="protein sequence ID" value="CEM38617.1"/>
    <property type="molecule type" value="Genomic_DNA"/>
</dbReference>
<dbReference type="InterPro" id="IPR001611">
    <property type="entry name" value="Leu-rich_rpt"/>
</dbReference>
<dbReference type="GO" id="GO:0031267">
    <property type="term" value="F:small GTPase binding"/>
    <property type="evidence" value="ECO:0007669"/>
    <property type="project" value="TreeGrafter"/>
</dbReference>
<dbReference type="GO" id="GO:0006913">
    <property type="term" value="P:nucleocytoplasmic transport"/>
    <property type="evidence" value="ECO:0007669"/>
    <property type="project" value="TreeGrafter"/>
</dbReference>
<accession>A0A0G4H4C3</accession>
<sequence length="283" mass="30572">MAWLCNQSFAHLFEGLSRGRVDPPLLLDIYFWGVNGLSRGTGRLPALHTLYCAHGCSIGTEGAQSLSALVSGGRVPSLKDLKVNLVEVGQEGMQAFAAAMSSPHVSALRRLGVLIWREVGMFSVALSSGHLRRLEELRVGGIGGIENVRALCVGLGGGKLSSLHTLYFCGCSFRGEGSRALSEILVADKMPRLRTLEVGGTGLADEGVRALIEGWMTRDPPPLQHLNFEHNALTGAIMNRVLRLLGSQQLPALETLSLLGNRRIDERSKESLFGTFPEVVKFD</sequence>
<dbReference type="AlphaFoldDB" id="A0A0G4H4C3"/>
<dbReference type="GO" id="GO:0005096">
    <property type="term" value="F:GTPase activator activity"/>
    <property type="evidence" value="ECO:0007669"/>
    <property type="project" value="UniProtKB-KW"/>
</dbReference>
<dbReference type="InterPro" id="IPR032675">
    <property type="entry name" value="LRR_dom_sf"/>
</dbReference>